<accession>A0A8X6SUU9</accession>
<keyword evidence="2" id="KW-1185">Reference proteome</keyword>
<reference evidence="1" key="1">
    <citation type="submission" date="2020-08" db="EMBL/GenBank/DDBJ databases">
        <title>Multicomponent nature underlies the extraordinary mechanical properties of spider dragline silk.</title>
        <authorList>
            <person name="Kono N."/>
            <person name="Nakamura H."/>
            <person name="Mori M."/>
            <person name="Yoshida Y."/>
            <person name="Ohtoshi R."/>
            <person name="Malay A.D."/>
            <person name="Moran D.A.P."/>
            <person name="Tomita M."/>
            <person name="Numata K."/>
            <person name="Arakawa K."/>
        </authorList>
    </citation>
    <scope>NUCLEOTIDE SEQUENCE</scope>
</reference>
<gene>
    <name evidence="1" type="primary">AVEN_122272_1</name>
    <name evidence="1" type="ORF">TNCV_2046111</name>
</gene>
<comment type="caution">
    <text evidence="1">The sequence shown here is derived from an EMBL/GenBank/DDBJ whole genome shotgun (WGS) entry which is preliminary data.</text>
</comment>
<dbReference type="Proteomes" id="UP000887159">
    <property type="component" value="Unassembled WGS sequence"/>
</dbReference>
<evidence type="ECO:0000313" key="2">
    <source>
        <dbReference type="Proteomes" id="UP000887159"/>
    </source>
</evidence>
<organism evidence="1 2">
    <name type="scientific">Trichonephila clavipes</name>
    <name type="common">Golden silk orbweaver</name>
    <name type="synonym">Nephila clavipes</name>
    <dbReference type="NCBI Taxonomy" id="2585209"/>
    <lineage>
        <taxon>Eukaryota</taxon>
        <taxon>Metazoa</taxon>
        <taxon>Ecdysozoa</taxon>
        <taxon>Arthropoda</taxon>
        <taxon>Chelicerata</taxon>
        <taxon>Arachnida</taxon>
        <taxon>Araneae</taxon>
        <taxon>Araneomorphae</taxon>
        <taxon>Entelegynae</taxon>
        <taxon>Araneoidea</taxon>
        <taxon>Nephilidae</taxon>
        <taxon>Trichonephila</taxon>
    </lineage>
</organism>
<sequence>MLKATFMGHSFTTWYQFLPTVILGLRTTFHEDFNATSAEWIFGETLCLPGDFLHDSKLASPSSIVQQLRSALADLCPVLPSHHTKQKPFIFHDLATYTHVFVHTDSI</sequence>
<dbReference type="PANTHER" id="PTHR38681:SF1">
    <property type="entry name" value="RETROVIRUS-RELATED POL POLYPROTEIN FROM TRANSPOSON 412-LIKE PROTEIN"/>
    <property type="match status" value="1"/>
</dbReference>
<protein>
    <submittedName>
        <fullName evidence="1">Integrase catalytic domain-containing protein</fullName>
    </submittedName>
</protein>
<name>A0A8X6SUU9_TRICX</name>
<dbReference type="AlphaFoldDB" id="A0A8X6SUU9"/>
<proteinExistence type="predicted"/>
<dbReference type="EMBL" id="BMAU01021348">
    <property type="protein sequence ID" value="GFY18205.1"/>
    <property type="molecule type" value="Genomic_DNA"/>
</dbReference>
<evidence type="ECO:0000313" key="1">
    <source>
        <dbReference type="EMBL" id="GFY18205.1"/>
    </source>
</evidence>
<dbReference type="PANTHER" id="PTHR38681">
    <property type="entry name" value="RETROVIRUS-RELATED POL POLYPROTEIN FROM TRANSPOSON 412-LIKE PROTEIN-RELATED"/>
    <property type="match status" value="1"/>
</dbReference>